<keyword evidence="4" id="KW-1185">Reference proteome</keyword>
<reference evidence="3 4" key="1">
    <citation type="submission" date="2023-12" db="EMBL/GenBank/DDBJ databases">
        <title>A high-quality genome assembly for Dillenia turbinata (Dilleniales).</title>
        <authorList>
            <person name="Chanderbali A."/>
        </authorList>
    </citation>
    <scope>NUCLEOTIDE SEQUENCE [LARGE SCALE GENOMIC DNA]</scope>
    <source>
        <strain evidence="3">LSX21</strain>
        <tissue evidence="3">Leaf</tissue>
    </source>
</reference>
<dbReference type="PANTHER" id="PTHR31476:SF9">
    <property type="entry name" value="PROTEIN ROOT PRIMORDIUM DEFECTIVE 1"/>
    <property type="match status" value="1"/>
</dbReference>
<name>A0AAN8ZAD0_9MAGN</name>
<dbReference type="Proteomes" id="UP001370490">
    <property type="component" value="Unassembled WGS sequence"/>
</dbReference>
<evidence type="ECO:0000256" key="1">
    <source>
        <dbReference type="SAM" id="MobiDB-lite"/>
    </source>
</evidence>
<dbReference type="GO" id="GO:0003723">
    <property type="term" value="F:RNA binding"/>
    <property type="evidence" value="ECO:0007669"/>
    <property type="project" value="InterPro"/>
</dbReference>
<protein>
    <submittedName>
        <fullName evidence="3">Plant organelle RNA recognition domain</fullName>
    </submittedName>
</protein>
<dbReference type="PANTHER" id="PTHR31476">
    <property type="entry name" value="PROTEIN WHAT'S THIS FACTOR 1 HOMOLOG, CHLOROPLASTIC"/>
    <property type="match status" value="1"/>
</dbReference>
<evidence type="ECO:0000259" key="2">
    <source>
        <dbReference type="Pfam" id="PF11955"/>
    </source>
</evidence>
<dbReference type="InterPro" id="IPR045040">
    <property type="entry name" value="PORR_fam"/>
</dbReference>
<dbReference type="Pfam" id="PF11955">
    <property type="entry name" value="PORR"/>
    <property type="match status" value="1"/>
</dbReference>
<sequence length="334" mass="38574">MDKGIEEENIRFSVLVNFPPGFKIGKYYKIVVLKWQRLPFRSPFEDVSAYDLRSLEEQKRMEKRAVATIHELLSLTVERIAHFRMAMDLPKKLKVFLLQHQGMFYLSTRGNHGKLHTVFLRDAYKRGELIEPNDLYLGRGKSGELVLLSPRKAKVDMDLDNLRDNQNEEEHCNFDTDADVDFEITDVDIDCVEITDSRDTTVHTEQRKEETVPWRQSSNRSLLEFGEDDKRQNYGEGSSGNRRKQSRSWVDVMRGGLTGKTKLYGDAISSKESPVFAWFRRSESWCETGKPLGKMRNNGGIIKGGHGLKVGMMVLELSDGWPFFNKFLNSEDCF</sequence>
<gene>
    <name evidence="3" type="ORF">RJ641_008002</name>
</gene>
<evidence type="ECO:0000313" key="3">
    <source>
        <dbReference type="EMBL" id="KAK6926283.1"/>
    </source>
</evidence>
<dbReference type="AlphaFoldDB" id="A0AAN8ZAD0"/>
<dbReference type="InterPro" id="IPR021099">
    <property type="entry name" value="PORR_domain"/>
</dbReference>
<organism evidence="3 4">
    <name type="scientific">Dillenia turbinata</name>
    <dbReference type="NCBI Taxonomy" id="194707"/>
    <lineage>
        <taxon>Eukaryota</taxon>
        <taxon>Viridiplantae</taxon>
        <taxon>Streptophyta</taxon>
        <taxon>Embryophyta</taxon>
        <taxon>Tracheophyta</taxon>
        <taxon>Spermatophyta</taxon>
        <taxon>Magnoliopsida</taxon>
        <taxon>eudicotyledons</taxon>
        <taxon>Gunneridae</taxon>
        <taxon>Pentapetalae</taxon>
        <taxon>Dilleniales</taxon>
        <taxon>Dilleniaceae</taxon>
        <taxon>Dillenia</taxon>
    </lineage>
</organism>
<proteinExistence type="predicted"/>
<comment type="caution">
    <text evidence="3">The sequence shown here is derived from an EMBL/GenBank/DDBJ whole genome shotgun (WGS) entry which is preliminary data.</text>
</comment>
<feature type="domain" description="PORR" evidence="2">
    <location>
        <begin position="6"/>
        <end position="149"/>
    </location>
</feature>
<feature type="compositionally biased region" description="Basic and acidic residues" evidence="1">
    <location>
        <begin position="200"/>
        <end position="212"/>
    </location>
</feature>
<feature type="region of interest" description="Disordered" evidence="1">
    <location>
        <begin position="200"/>
        <end position="248"/>
    </location>
</feature>
<accession>A0AAN8ZAD0</accession>
<dbReference type="EMBL" id="JBAMMX010000015">
    <property type="protein sequence ID" value="KAK6926283.1"/>
    <property type="molecule type" value="Genomic_DNA"/>
</dbReference>
<evidence type="ECO:0000313" key="4">
    <source>
        <dbReference type="Proteomes" id="UP001370490"/>
    </source>
</evidence>